<evidence type="ECO:0000313" key="2">
    <source>
        <dbReference type="Proteomes" id="UP001203297"/>
    </source>
</evidence>
<evidence type="ECO:0000313" key="1">
    <source>
        <dbReference type="EMBL" id="KAI0296521.1"/>
    </source>
</evidence>
<reference evidence="1" key="1">
    <citation type="journal article" date="2022" name="New Phytol.">
        <title>Evolutionary transition to the ectomycorrhizal habit in the genomes of a hyperdiverse lineage of mushroom-forming fungi.</title>
        <authorList>
            <person name="Looney B."/>
            <person name="Miyauchi S."/>
            <person name="Morin E."/>
            <person name="Drula E."/>
            <person name="Courty P.E."/>
            <person name="Kohler A."/>
            <person name="Kuo A."/>
            <person name="LaButti K."/>
            <person name="Pangilinan J."/>
            <person name="Lipzen A."/>
            <person name="Riley R."/>
            <person name="Andreopoulos W."/>
            <person name="He G."/>
            <person name="Johnson J."/>
            <person name="Nolan M."/>
            <person name="Tritt A."/>
            <person name="Barry K.W."/>
            <person name="Grigoriev I.V."/>
            <person name="Nagy L.G."/>
            <person name="Hibbett D."/>
            <person name="Henrissat B."/>
            <person name="Matheny P.B."/>
            <person name="Labbe J."/>
            <person name="Martin F.M."/>
        </authorList>
    </citation>
    <scope>NUCLEOTIDE SEQUENCE</scope>
    <source>
        <strain evidence="1">BPL690</strain>
    </source>
</reference>
<name>A0AAD4M071_9AGAM</name>
<dbReference type="AlphaFoldDB" id="A0AAD4M071"/>
<comment type="caution">
    <text evidence="1">The sequence shown here is derived from an EMBL/GenBank/DDBJ whole genome shotgun (WGS) entry which is preliminary data.</text>
</comment>
<accession>A0AAD4M071</accession>
<protein>
    <submittedName>
        <fullName evidence="1">Uncharacterized protein</fullName>
    </submittedName>
</protein>
<gene>
    <name evidence="1" type="ORF">B0F90DRAFT_1745959</name>
</gene>
<keyword evidence="2" id="KW-1185">Reference proteome</keyword>
<dbReference type="EMBL" id="WTXG01000048">
    <property type="protein sequence ID" value="KAI0296521.1"/>
    <property type="molecule type" value="Genomic_DNA"/>
</dbReference>
<sequence length="55" mass="6768">MYALSCRLWHVSCVYHSPRQRVISKKKKRKRAYDTLEFQGFSRIYHCTVYRNRSL</sequence>
<organism evidence="1 2">
    <name type="scientific">Multifurca ochricompacta</name>
    <dbReference type="NCBI Taxonomy" id="376703"/>
    <lineage>
        <taxon>Eukaryota</taxon>
        <taxon>Fungi</taxon>
        <taxon>Dikarya</taxon>
        <taxon>Basidiomycota</taxon>
        <taxon>Agaricomycotina</taxon>
        <taxon>Agaricomycetes</taxon>
        <taxon>Russulales</taxon>
        <taxon>Russulaceae</taxon>
        <taxon>Multifurca</taxon>
    </lineage>
</organism>
<dbReference type="Proteomes" id="UP001203297">
    <property type="component" value="Unassembled WGS sequence"/>
</dbReference>
<proteinExistence type="predicted"/>